<keyword evidence="5" id="KW-0597">Phosphoprotein</keyword>
<evidence type="ECO:0000256" key="8">
    <source>
        <dbReference type="ARBA" id="ARBA00022777"/>
    </source>
</evidence>
<proteinExistence type="predicted"/>
<dbReference type="PANTHER" id="PTHR44936:SF10">
    <property type="entry name" value="SENSOR PROTEIN RSTB"/>
    <property type="match status" value="1"/>
</dbReference>
<dbReference type="SMART" id="SM00387">
    <property type="entry name" value="HATPase_c"/>
    <property type="match status" value="1"/>
</dbReference>
<keyword evidence="8 12" id="KW-0418">Kinase</keyword>
<dbReference type="AlphaFoldDB" id="A0A6C2D2P3"/>
<comment type="catalytic activity">
    <reaction evidence="1">
        <text>ATP + protein L-histidine = ADP + protein N-phospho-L-histidine.</text>
        <dbReference type="EC" id="2.7.13.3"/>
    </reaction>
</comment>
<keyword evidence="13" id="KW-1185">Reference proteome</keyword>
<dbReference type="InterPro" id="IPR050980">
    <property type="entry name" value="2C_sensor_his_kinase"/>
</dbReference>
<dbReference type="SUPFAM" id="SSF55874">
    <property type="entry name" value="ATPase domain of HSP90 chaperone/DNA topoisomerase II/histidine kinase"/>
    <property type="match status" value="1"/>
</dbReference>
<dbReference type="RefSeq" id="WP_148578313.1">
    <property type="nucleotide sequence ID" value="NZ_SDKK01000005.1"/>
</dbReference>
<sequence>MPFPQITSRPPSSVDALRRLIGLRWLSLAGMSTVLISVPWLLDIPLPAPPLFKILLALTAFNVVSLLRARQLADEIRGIELFIQLCVDLTAWSTFLYFTGGATNPLISLLLPLVAIGAAILSGPYAWALAALAVAAYSILWDFNEQLDIYDSGLAVHWHLAGMWLTFALSAGVIVWYVVRMSAVIRSRDQALAEAREARLRNARIVALGNLAAGAAHELGTPLGTMAIVAGELARNPQLDDNTRADAELLREQIAHCKAILGGLTLRAGSLRAEGGQTLPADAWLKGITERWRSLRPRVPLATRIDCGHPAPNLVADATLEQAIHNLINNAADACPQGVECEARIDAEQLVVAVLDRGPGMPAKLQTGHTALDSTGEGLGIGLLLAFGAVERCGGGIAFAPRPGGGTLATLTLPLSALSP</sequence>
<dbReference type="Gene3D" id="1.10.287.130">
    <property type="match status" value="1"/>
</dbReference>
<keyword evidence="10" id="KW-1133">Transmembrane helix</keyword>
<evidence type="ECO:0000256" key="5">
    <source>
        <dbReference type="ARBA" id="ARBA00022553"/>
    </source>
</evidence>
<evidence type="ECO:0000313" key="12">
    <source>
        <dbReference type="EMBL" id="TYC60224.1"/>
    </source>
</evidence>
<name>A0A6C2D2P3_9RHOO</name>
<dbReference type="SUPFAM" id="SSF47384">
    <property type="entry name" value="Homodimeric domain of signal transducing histidine kinase"/>
    <property type="match status" value="1"/>
</dbReference>
<feature type="transmembrane region" description="Helical" evidence="10">
    <location>
        <begin position="104"/>
        <end position="121"/>
    </location>
</feature>
<evidence type="ECO:0000256" key="6">
    <source>
        <dbReference type="ARBA" id="ARBA00022679"/>
    </source>
</evidence>
<keyword evidence="6" id="KW-0808">Transferase</keyword>
<gene>
    <name evidence="12" type="ORF">ETQ85_06905</name>
</gene>
<keyword evidence="4" id="KW-1003">Cell membrane</keyword>
<dbReference type="InterPro" id="IPR005467">
    <property type="entry name" value="His_kinase_dom"/>
</dbReference>
<dbReference type="EMBL" id="SDKK01000005">
    <property type="protein sequence ID" value="TYC60224.1"/>
    <property type="molecule type" value="Genomic_DNA"/>
</dbReference>
<dbReference type="InterPro" id="IPR003594">
    <property type="entry name" value="HATPase_dom"/>
</dbReference>
<reference evidence="12 13" key="1">
    <citation type="submission" date="2019-01" db="EMBL/GenBank/DDBJ databases">
        <title>Zoogloea oleivorans genome sequencing and assembly.</title>
        <authorList>
            <person name="Tancsics A."/>
            <person name="Farkas M."/>
            <person name="Kriszt B."/>
            <person name="Maroti G."/>
            <person name="Horvath B."/>
        </authorList>
    </citation>
    <scope>NUCLEOTIDE SEQUENCE [LARGE SCALE GENOMIC DNA]</scope>
    <source>
        <strain evidence="12 13">Buc</strain>
    </source>
</reference>
<feature type="transmembrane region" description="Helical" evidence="10">
    <location>
        <begin position="126"/>
        <end position="144"/>
    </location>
</feature>
<dbReference type="PANTHER" id="PTHR44936">
    <property type="entry name" value="SENSOR PROTEIN CREC"/>
    <property type="match status" value="1"/>
</dbReference>
<evidence type="ECO:0000313" key="13">
    <source>
        <dbReference type="Proteomes" id="UP000389128"/>
    </source>
</evidence>
<dbReference type="InterPro" id="IPR004358">
    <property type="entry name" value="Sig_transdc_His_kin-like_C"/>
</dbReference>
<dbReference type="GO" id="GO:0005886">
    <property type="term" value="C:plasma membrane"/>
    <property type="evidence" value="ECO:0007669"/>
    <property type="project" value="UniProtKB-SubCell"/>
</dbReference>
<feature type="transmembrane region" description="Helical" evidence="10">
    <location>
        <begin position="156"/>
        <end position="179"/>
    </location>
</feature>
<dbReference type="GO" id="GO:0000155">
    <property type="term" value="F:phosphorelay sensor kinase activity"/>
    <property type="evidence" value="ECO:0007669"/>
    <property type="project" value="InterPro"/>
</dbReference>
<dbReference type="Pfam" id="PF25323">
    <property type="entry name" value="6TM_PilS"/>
    <property type="match status" value="1"/>
</dbReference>
<accession>A0A6C2D2P3</accession>
<evidence type="ECO:0000256" key="3">
    <source>
        <dbReference type="ARBA" id="ARBA00012438"/>
    </source>
</evidence>
<evidence type="ECO:0000259" key="11">
    <source>
        <dbReference type="PROSITE" id="PS50109"/>
    </source>
</evidence>
<dbReference type="Gene3D" id="3.30.565.10">
    <property type="entry name" value="Histidine kinase-like ATPase, C-terminal domain"/>
    <property type="match status" value="1"/>
</dbReference>
<feature type="transmembrane region" description="Helical" evidence="10">
    <location>
        <begin position="21"/>
        <end position="42"/>
    </location>
</feature>
<keyword evidence="10" id="KW-0472">Membrane</keyword>
<dbReference type="Proteomes" id="UP000389128">
    <property type="component" value="Unassembled WGS sequence"/>
</dbReference>
<dbReference type="EC" id="2.7.13.3" evidence="3"/>
<dbReference type="GO" id="GO:0005524">
    <property type="term" value="F:ATP binding"/>
    <property type="evidence" value="ECO:0007669"/>
    <property type="project" value="UniProtKB-KW"/>
</dbReference>
<organism evidence="12 13">
    <name type="scientific">Zoogloea oleivorans</name>
    <dbReference type="NCBI Taxonomy" id="1552750"/>
    <lineage>
        <taxon>Bacteria</taxon>
        <taxon>Pseudomonadati</taxon>
        <taxon>Pseudomonadota</taxon>
        <taxon>Betaproteobacteria</taxon>
        <taxon>Rhodocyclales</taxon>
        <taxon>Zoogloeaceae</taxon>
        <taxon>Zoogloea</taxon>
    </lineage>
</organism>
<evidence type="ECO:0000256" key="2">
    <source>
        <dbReference type="ARBA" id="ARBA00004651"/>
    </source>
</evidence>
<comment type="caution">
    <text evidence="12">The sequence shown here is derived from an EMBL/GenBank/DDBJ whole genome shotgun (WGS) entry which is preliminary data.</text>
</comment>
<evidence type="ECO:0000256" key="1">
    <source>
        <dbReference type="ARBA" id="ARBA00000085"/>
    </source>
</evidence>
<keyword evidence="10" id="KW-0812">Transmembrane</keyword>
<evidence type="ECO:0000256" key="10">
    <source>
        <dbReference type="SAM" id="Phobius"/>
    </source>
</evidence>
<dbReference type="OrthoDB" id="9785252at2"/>
<evidence type="ECO:0000256" key="7">
    <source>
        <dbReference type="ARBA" id="ARBA00022741"/>
    </source>
</evidence>
<keyword evidence="7" id="KW-0547">Nucleotide-binding</keyword>
<dbReference type="PRINTS" id="PR00344">
    <property type="entry name" value="BCTRLSENSOR"/>
</dbReference>
<dbReference type="InterPro" id="IPR003661">
    <property type="entry name" value="HisK_dim/P_dom"/>
</dbReference>
<dbReference type="SMART" id="SM00388">
    <property type="entry name" value="HisKA"/>
    <property type="match status" value="1"/>
</dbReference>
<dbReference type="PROSITE" id="PS50109">
    <property type="entry name" value="HIS_KIN"/>
    <property type="match status" value="1"/>
</dbReference>
<evidence type="ECO:0000256" key="4">
    <source>
        <dbReference type="ARBA" id="ARBA00022475"/>
    </source>
</evidence>
<evidence type="ECO:0000256" key="9">
    <source>
        <dbReference type="ARBA" id="ARBA00022840"/>
    </source>
</evidence>
<protein>
    <recommendedName>
        <fullName evidence="3">histidine kinase</fullName>
        <ecNumber evidence="3">2.7.13.3</ecNumber>
    </recommendedName>
</protein>
<dbReference type="Pfam" id="PF02518">
    <property type="entry name" value="HATPase_c"/>
    <property type="match status" value="1"/>
</dbReference>
<feature type="domain" description="Histidine kinase" evidence="11">
    <location>
        <begin position="214"/>
        <end position="417"/>
    </location>
</feature>
<dbReference type="InterPro" id="IPR036890">
    <property type="entry name" value="HATPase_C_sf"/>
</dbReference>
<comment type="subcellular location">
    <subcellularLocation>
        <location evidence="2">Cell membrane</location>
        <topology evidence="2">Multi-pass membrane protein</topology>
    </subcellularLocation>
</comment>
<keyword evidence="9" id="KW-0067">ATP-binding</keyword>
<dbReference type="InterPro" id="IPR036097">
    <property type="entry name" value="HisK_dim/P_sf"/>
</dbReference>